<dbReference type="Proteomes" id="UP000319980">
    <property type="component" value="Unassembled WGS sequence"/>
</dbReference>
<dbReference type="Pfam" id="PF00583">
    <property type="entry name" value="Acetyltransf_1"/>
    <property type="match status" value="1"/>
</dbReference>
<dbReference type="SUPFAM" id="SSF55729">
    <property type="entry name" value="Acyl-CoA N-acyltransferases (Nat)"/>
    <property type="match status" value="1"/>
</dbReference>
<dbReference type="AlphaFoldDB" id="A0A5C5U1Q1"/>
<gene>
    <name evidence="2" type="ORF">FQY83_11270</name>
</gene>
<keyword evidence="3" id="KW-1185">Reference proteome</keyword>
<keyword evidence="2" id="KW-0808">Transferase</keyword>
<comment type="caution">
    <text evidence="2">The sequence shown here is derived from an EMBL/GenBank/DDBJ whole genome shotgun (WGS) entry which is preliminary data.</text>
</comment>
<reference evidence="2 3" key="1">
    <citation type="journal article" date="2008" name="Int. J. Syst. Evol. Microbiol.">
        <title>Luteimonas marina sp. nov., isolated from seawater.</title>
        <authorList>
            <person name="Baik K.S."/>
            <person name="Park S.C."/>
            <person name="Kim M.S."/>
            <person name="Kim E.M."/>
            <person name="Park C."/>
            <person name="Chun J."/>
            <person name="Seong C.N."/>
        </authorList>
    </citation>
    <scope>NUCLEOTIDE SEQUENCE [LARGE SCALE GENOMIC DNA]</scope>
    <source>
        <strain evidence="2 3">FR1330</strain>
    </source>
</reference>
<protein>
    <submittedName>
        <fullName evidence="2">GNAT family N-acetyltransferase</fullName>
    </submittedName>
</protein>
<dbReference type="InterPro" id="IPR016181">
    <property type="entry name" value="Acyl_CoA_acyltransferase"/>
</dbReference>
<dbReference type="RefSeq" id="WP_146388028.1">
    <property type="nucleotide sequence ID" value="NZ_VOHK01000004.1"/>
</dbReference>
<name>A0A5C5U1Q1_9GAMM</name>
<dbReference type="Gene3D" id="3.40.630.30">
    <property type="match status" value="1"/>
</dbReference>
<dbReference type="GO" id="GO:0016747">
    <property type="term" value="F:acyltransferase activity, transferring groups other than amino-acyl groups"/>
    <property type="evidence" value="ECO:0007669"/>
    <property type="project" value="InterPro"/>
</dbReference>
<evidence type="ECO:0000259" key="1">
    <source>
        <dbReference type="PROSITE" id="PS51186"/>
    </source>
</evidence>
<proteinExistence type="predicted"/>
<dbReference type="OrthoDB" id="336415at2"/>
<sequence>MSPFLQLKRLSESDAAAYCALRRRAAEELTYPPEPQVRDETGLDSEGIIARLNEYAANGTCVWGAFCNGILVGTAALGHEQHRAYGGIGLLWGVYVLPRYRGTPASRLLMETVIERCSRDKTVDQILAACASDNAAGQLFLLRFGFEPMRLLIRDGSIRGDGGDFLYLRRLLP</sequence>
<dbReference type="InterPro" id="IPR000182">
    <property type="entry name" value="GNAT_dom"/>
</dbReference>
<accession>A0A5C5U1Q1</accession>
<evidence type="ECO:0000313" key="2">
    <source>
        <dbReference type="EMBL" id="TWT20303.1"/>
    </source>
</evidence>
<evidence type="ECO:0000313" key="3">
    <source>
        <dbReference type="Proteomes" id="UP000319980"/>
    </source>
</evidence>
<dbReference type="EMBL" id="VOHK01000004">
    <property type="protein sequence ID" value="TWT20303.1"/>
    <property type="molecule type" value="Genomic_DNA"/>
</dbReference>
<feature type="domain" description="N-acetyltransferase" evidence="1">
    <location>
        <begin position="5"/>
        <end position="173"/>
    </location>
</feature>
<organism evidence="2 3">
    <name type="scientific">Luteimonas marina</name>
    <dbReference type="NCBI Taxonomy" id="488485"/>
    <lineage>
        <taxon>Bacteria</taxon>
        <taxon>Pseudomonadati</taxon>
        <taxon>Pseudomonadota</taxon>
        <taxon>Gammaproteobacteria</taxon>
        <taxon>Lysobacterales</taxon>
        <taxon>Lysobacteraceae</taxon>
        <taxon>Luteimonas</taxon>
    </lineage>
</organism>
<dbReference type="CDD" id="cd04301">
    <property type="entry name" value="NAT_SF"/>
    <property type="match status" value="1"/>
</dbReference>
<dbReference type="PROSITE" id="PS51186">
    <property type="entry name" value="GNAT"/>
    <property type="match status" value="1"/>
</dbReference>